<evidence type="ECO:0000256" key="1">
    <source>
        <dbReference type="SAM" id="Phobius"/>
    </source>
</evidence>
<feature type="transmembrane region" description="Helical" evidence="1">
    <location>
        <begin position="118"/>
        <end position="139"/>
    </location>
</feature>
<reference evidence="2 3" key="1">
    <citation type="submission" date="2016-10" db="EMBL/GenBank/DDBJ databases">
        <authorList>
            <person name="de Groot N.N."/>
        </authorList>
    </citation>
    <scope>NUCLEOTIDE SEQUENCE [LARGE SCALE GENOMIC DNA]</scope>
    <source>
        <strain evidence="2 3">CDM_5</strain>
    </source>
</reference>
<evidence type="ECO:0000313" key="3">
    <source>
        <dbReference type="Proteomes" id="UP000183894"/>
    </source>
</evidence>
<feature type="transmembrane region" description="Helical" evidence="1">
    <location>
        <begin position="59"/>
        <end position="78"/>
    </location>
</feature>
<name>A0A1H7R3U4_HALLR</name>
<proteinExistence type="predicted"/>
<feature type="transmembrane region" description="Helical" evidence="1">
    <location>
        <begin position="85"/>
        <end position="106"/>
    </location>
</feature>
<keyword evidence="1" id="KW-0472">Membrane</keyword>
<accession>A0A1H7R3U4</accession>
<dbReference type="RefSeq" id="WP_074794600.1">
    <property type="nucleotide sequence ID" value="NZ_FOAD01000005.1"/>
</dbReference>
<keyword evidence="1" id="KW-1133">Transmembrane helix</keyword>
<sequence>MASILAGLVGGLLATVVMTALMMTIGDDSPPPTAAFWSKYVGDDPPAEYMMQGMVLHFLYGTVAGIVFVLVVPLVLSVSTLTAGIIAGLTYAIVLFVVAAVFWMRLVLGMEPELQQAVGFLAFHLAYGLVLGGVVGLNVL</sequence>
<organism evidence="2 3">
    <name type="scientific">Haloferax larsenii</name>
    <dbReference type="NCBI Taxonomy" id="302484"/>
    <lineage>
        <taxon>Archaea</taxon>
        <taxon>Methanobacteriati</taxon>
        <taxon>Methanobacteriota</taxon>
        <taxon>Stenosarchaea group</taxon>
        <taxon>Halobacteria</taxon>
        <taxon>Halobacteriales</taxon>
        <taxon>Haloferacaceae</taxon>
        <taxon>Haloferax</taxon>
    </lineage>
</organism>
<keyword evidence="1" id="KW-0812">Transmembrane</keyword>
<dbReference type="InterPro" id="IPR046739">
    <property type="entry name" value="DUF6789"/>
</dbReference>
<gene>
    <name evidence="2" type="ORF">SAMN04488691_105253</name>
</gene>
<dbReference type="AlphaFoldDB" id="A0A1H7R3U4"/>
<evidence type="ECO:0000313" key="2">
    <source>
        <dbReference type="EMBL" id="SEL54584.1"/>
    </source>
</evidence>
<dbReference type="EMBL" id="FOAD01000005">
    <property type="protein sequence ID" value="SEL54584.1"/>
    <property type="molecule type" value="Genomic_DNA"/>
</dbReference>
<dbReference type="Proteomes" id="UP000183894">
    <property type="component" value="Unassembled WGS sequence"/>
</dbReference>
<dbReference type="OrthoDB" id="199052at2157"/>
<evidence type="ECO:0008006" key="4">
    <source>
        <dbReference type="Google" id="ProtNLM"/>
    </source>
</evidence>
<protein>
    <recommendedName>
        <fullName evidence="4">DUF1761 domain-containing protein</fullName>
    </recommendedName>
</protein>
<dbReference type="Pfam" id="PF20587">
    <property type="entry name" value="DUF6789"/>
    <property type="match status" value="1"/>
</dbReference>